<dbReference type="InterPro" id="IPR052792">
    <property type="entry name" value="Thioredoxin_dom-contain_11"/>
</dbReference>
<dbReference type="AlphaFoldDB" id="A0A2L2YH58"/>
<dbReference type="PROSITE" id="PS51352">
    <property type="entry name" value="THIOREDOXIN_2"/>
    <property type="match status" value="1"/>
</dbReference>
<name>A0A2L2YH58_PARTP</name>
<sequence length="466" mass="54289">MKLSECENTLHLILKKFNIKELGKFKQCRDMEVSFPVKFGQYKQLSFHCEDGSKDSVKLSRKQITEKEIAELKDDLILTMIQNNEKRLCHRLRYALNYSELNFPNFPASSDRSSWLSNFTGLGCRTNRSLTFIAMDTVLFHSFAENLGIDVSNNLHQTTAVIIESAQESQFVLNGLVNKKTLVEFIRNYTDGSLSRDLRMPIRKLKDCKKDDNSNVCVDEVTTATFFDIVFDQQDVILYYYASWCGACKSISHIYLRVADYFSNVEGIKFVRINGEENDLPWEYTVEKYPTIIFFPAKRKADSVEFPAHMEITLTNLLHFVLIHSQPKVRWLVSMEMCNRDCVAHNLIMSAKEQRRLYRELKILTNDLHFAQKVIHELQPGKSAKISKDGKKPNINYLKTVYISSVIERIHKKRLQIWKAQELQMVLRKKRDIYLRDAKDSDSNNVEKGTKHKKLKAKQKKAKDEL</sequence>
<dbReference type="InterPro" id="IPR036249">
    <property type="entry name" value="Thioredoxin-like_sf"/>
</dbReference>
<reference evidence="3" key="1">
    <citation type="journal article" date="2016" name="Mol. Ecol. Resour.">
        <title>Evaluation of the impact of RNA preservation methods of spiders for de novo transcriptome assembly.</title>
        <authorList>
            <person name="Kono N."/>
            <person name="Nakamura H."/>
            <person name="Ito Y."/>
            <person name="Tomita M."/>
            <person name="Arakawa K."/>
        </authorList>
    </citation>
    <scope>NUCLEOTIDE SEQUENCE</scope>
    <source>
        <tissue evidence="3">Whole body</tissue>
    </source>
</reference>
<feature type="region of interest" description="Disordered" evidence="1">
    <location>
        <begin position="438"/>
        <end position="466"/>
    </location>
</feature>
<dbReference type="EMBL" id="IAAA01022711">
    <property type="protein sequence ID" value="LAA07377.1"/>
    <property type="molecule type" value="mRNA"/>
</dbReference>
<evidence type="ECO:0000256" key="1">
    <source>
        <dbReference type="SAM" id="MobiDB-lite"/>
    </source>
</evidence>
<dbReference type="CDD" id="cd02995">
    <property type="entry name" value="PDI_a_PDI_a'_C"/>
    <property type="match status" value="1"/>
</dbReference>
<feature type="compositionally biased region" description="Basic residues" evidence="1">
    <location>
        <begin position="450"/>
        <end position="466"/>
    </location>
</feature>
<dbReference type="InterPro" id="IPR013766">
    <property type="entry name" value="Thioredoxin_domain"/>
</dbReference>
<feature type="domain" description="Thioredoxin" evidence="2">
    <location>
        <begin position="194"/>
        <end position="353"/>
    </location>
</feature>
<protein>
    <submittedName>
        <fullName evidence="3">Thioredoxin domain-containing protein 11</fullName>
    </submittedName>
</protein>
<organism evidence="3">
    <name type="scientific">Parasteatoda tepidariorum</name>
    <name type="common">Common house spider</name>
    <name type="synonym">Achaearanea tepidariorum</name>
    <dbReference type="NCBI Taxonomy" id="114398"/>
    <lineage>
        <taxon>Eukaryota</taxon>
        <taxon>Metazoa</taxon>
        <taxon>Ecdysozoa</taxon>
        <taxon>Arthropoda</taxon>
        <taxon>Chelicerata</taxon>
        <taxon>Arachnida</taxon>
        <taxon>Araneae</taxon>
        <taxon>Araneomorphae</taxon>
        <taxon>Entelegynae</taxon>
        <taxon>Araneoidea</taxon>
        <taxon>Theridiidae</taxon>
        <taxon>Parasteatoda</taxon>
    </lineage>
</organism>
<evidence type="ECO:0000313" key="3">
    <source>
        <dbReference type="EMBL" id="LAA07377.1"/>
    </source>
</evidence>
<dbReference type="OrthoDB" id="1910803at2759"/>
<evidence type="ECO:0000259" key="2">
    <source>
        <dbReference type="PROSITE" id="PS51352"/>
    </source>
</evidence>
<dbReference type="InterPro" id="IPR017937">
    <property type="entry name" value="Thioredoxin_CS"/>
</dbReference>
<dbReference type="SUPFAM" id="SSF52833">
    <property type="entry name" value="Thioredoxin-like"/>
    <property type="match status" value="1"/>
</dbReference>
<dbReference type="Pfam" id="PF00085">
    <property type="entry name" value="Thioredoxin"/>
    <property type="match status" value="1"/>
</dbReference>
<dbReference type="PROSITE" id="PS00194">
    <property type="entry name" value="THIOREDOXIN_1"/>
    <property type="match status" value="1"/>
</dbReference>
<dbReference type="EMBL" id="IAAA01022712">
    <property type="protein sequence ID" value="LAA07380.1"/>
    <property type="molecule type" value="mRNA"/>
</dbReference>
<proteinExistence type="evidence at transcript level"/>
<dbReference type="PANTHER" id="PTHR46497:SF1">
    <property type="entry name" value="THIOREDOXIN DOMAIN-CONTAINING PROTEIN 11"/>
    <property type="match status" value="1"/>
</dbReference>
<dbReference type="PANTHER" id="PTHR46497">
    <property type="entry name" value="THIOREDOXIN DOMAIN-CONTAINING PROTEIN 11"/>
    <property type="match status" value="1"/>
</dbReference>
<dbReference type="Gene3D" id="3.40.30.10">
    <property type="entry name" value="Glutaredoxin"/>
    <property type="match status" value="2"/>
</dbReference>
<accession>A0A2L2YH58</accession>